<evidence type="ECO:0000313" key="11">
    <source>
        <dbReference type="Ensembl" id="ENSANIP00000015246.1"/>
    </source>
</evidence>
<dbReference type="Proteomes" id="UP000694541">
    <property type="component" value="Unplaced"/>
</dbReference>
<evidence type="ECO:0000256" key="7">
    <source>
        <dbReference type="ARBA" id="ARBA00023180"/>
    </source>
</evidence>
<comment type="similarity">
    <text evidence="2 8">Belongs to the anoctamin family.</text>
</comment>
<protein>
    <recommendedName>
        <fullName evidence="8">Anoctamin</fullName>
    </recommendedName>
</protein>
<feature type="domain" description="Anoctamin transmembrane" evidence="9">
    <location>
        <begin position="343"/>
        <end position="721"/>
    </location>
</feature>
<feature type="transmembrane region" description="Helical" evidence="8">
    <location>
        <begin position="354"/>
        <end position="380"/>
    </location>
</feature>
<name>A0A8B9N7S4_9AVES</name>
<dbReference type="Pfam" id="PF16178">
    <property type="entry name" value="Anoct_dimer"/>
    <property type="match status" value="1"/>
</dbReference>
<dbReference type="AlphaFoldDB" id="A0A8B9N7S4"/>
<evidence type="ECO:0000256" key="8">
    <source>
        <dbReference type="RuleBase" id="RU280814"/>
    </source>
</evidence>
<evidence type="ECO:0000259" key="9">
    <source>
        <dbReference type="Pfam" id="PF04547"/>
    </source>
</evidence>
<evidence type="ECO:0000256" key="1">
    <source>
        <dbReference type="ARBA" id="ARBA00004651"/>
    </source>
</evidence>
<keyword evidence="5 8" id="KW-1133">Transmembrane helix</keyword>
<feature type="domain" description="Anoctamin dimerisation" evidence="10">
    <location>
        <begin position="122"/>
        <end position="340"/>
    </location>
</feature>
<dbReference type="InterPro" id="IPR007632">
    <property type="entry name" value="Anoctamin"/>
</dbReference>
<evidence type="ECO:0000256" key="6">
    <source>
        <dbReference type="ARBA" id="ARBA00023136"/>
    </source>
</evidence>
<feature type="transmembrane region" description="Helical" evidence="8">
    <location>
        <begin position="506"/>
        <end position="532"/>
    </location>
</feature>
<dbReference type="Pfam" id="PF04547">
    <property type="entry name" value="Anoctamin"/>
    <property type="match status" value="1"/>
</dbReference>
<dbReference type="InterPro" id="IPR049452">
    <property type="entry name" value="Anoctamin_TM"/>
</dbReference>
<dbReference type="Ensembl" id="ENSANIT00000015774.1">
    <property type="protein sequence ID" value="ENSANIP00000015246.1"/>
    <property type="gene ID" value="ENSANIG00000009515.1"/>
</dbReference>
<evidence type="ECO:0000256" key="3">
    <source>
        <dbReference type="ARBA" id="ARBA00022475"/>
    </source>
</evidence>
<feature type="transmembrane region" description="Helical" evidence="8">
    <location>
        <begin position="552"/>
        <end position="572"/>
    </location>
</feature>
<dbReference type="PANTHER" id="PTHR12308:SF28">
    <property type="entry name" value="ANOCTAMIN-4"/>
    <property type="match status" value="1"/>
</dbReference>
<sequence>MVEQILEKQTEISLTLPSAWSWTDLEVPEGPCPLYRSEAVLFVPMYHSHCTFFVLNAPTCKLPHNFSLSESESLTPGQDLYYVEVVLNCEEDLNYQGKLTLLKYLTFSLQEVPDKNKTNGLYFRDGKCRIDYILVYRKSNPQTEKREVFERNIRAEGIQMEKESSLTNSDIIFVKLHAPWEVLGKYAELMNVRMPFRRKIYYLHRRYKFMNRFRGWLPRKPMKLDKETLPDLEENDCYTAPFSQQRIHHFIIHNKDTFFNNATRSRIVHHILQRVKYEEGKNKIGLNRLLSNGSYEAAFPLHEGSYRSKNSIRTHGAENHRHLLYECWASWGVWYKYQPLDLVRRYFGEKIGLYFAWLGWYTGMLFPAAFIGLFVFLYGVTTLNHCQVSKEVCQATDIIMCPICDKYCPFMRLSDSCVYAKVTHLFDNGATVFFAVFMAVWATVFLEFWKRRRAVIAYDWDLIDWEEEEEEIRPQFEAKYSKKERMNPISGKPEPYQAFADKCSRLIVSASGIFFMICVVIAAVFGIVIYRVVTVSTFAAFKWALIRNNSQVATTGTAVCINFCIIMLLNLYEKVALFLTNLEQPRTESEWENSFTLKMFLFQFVNLNSSTFYIAFFLGRFTGHPGAYLRLINRWRLEECHPSGCLIDLCMQMGIIMVLKQTWNNFMELGYPLIQNWWTRRKLRQEYGTQRKTSFPQWEKDYNLQPMNAYGLFDEYLEMSMTSFSGFLWGRSFSKPKPTSSPPYASEELCCCFLKEVLLGFYF</sequence>
<dbReference type="GO" id="GO:0005229">
    <property type="term" value="F:intracellularly calcium-gated chloride channel activity"/>
    <property type="evidence" value="ECO:0007669"/>
    <property type="project" value="TreeGrafter"/>
</dbReference>
<evidence type="ECO:0000256" key="5">
    <source>
        <dbReference type="ARBA" id="ARBA00022989"/>
    </source>
</evidence>
<comment type="subcellular location">
    <subcellularLocation>
        <location evidence="1">Cell membrane</location>
        <topology evidence="1">Multi-pass membrane protein</topology>
    </subcellularLocation>
    <subcellularLocation>
        <location evidence="8">Membrane</location>
        <topology evidence="8">Multi-pass membrane protein</topology>
    </subcellularLocation>
</comment>
<keyword evidence="4 8" id="KW-0812">Transmembrane</keyword>
<feature type="transmembrane region" description="Helical" evidence="8">
    <location>
        <begin position="430"/>
        <end position="449"/>
    </location>
</feature>
<keyword evidence="3" id="KW-1003">Cell membrane</keyword>
<reference evidence="11" key="1">
    <citation type="submission" date="2025-08" db="UniProtKB">
        <authorList>
            <consortium name="Ensembl"/>
        </authorList>
    </citation>
    <scope>IDENTIFICATION</scope>
</reference>
<dbReference type="PANTHER" id="PTHR12308">
    <property type="entry name" value="ANOCTAMIN"/>
    <property type="match status" value="1"/>
</dbReference>
<proteinExistence type="inferred from homology"/>
<evidence type="ECO:0000256" key="2">
    <source>
        <dbReference type="ARBA" id="ARBA00009671"/>
    </source>
</evidence>
<comment type="caution">
    <text evidence="8">Lacks conserved residue(s) required for the propagation of feature annotation.</text>
</comment>
<dbReference type="GO" id="GO:0005886">
    <property type="term" value="C:plasma membrane"/>
    <property type="evidence" value="ECO:0007669"/>
    <property type="project" value="UniProtKB-SubCell"/>
</dbReference>
<dbReference type="GO" id="GO:0046983">
    <property type="term" value="F:protein dimerization activity"/>
    <property type="evidence" value="ECO:0007669"/>
    <property type="project" value="InterPro"/>
</dbReference>
<keyword evidence="6 8" id="KW-0472">Membrane</keyword>
<reference evidence="11" key="2">
    <citation type="submission" date="2025-09" db="UniProtKB">
        <authorList>
            <consortium name="Ensembl"/>
        </authorList>
    </citation>
    <scope>IDENTIFICATION</scope>
</reference>
<organism evidence="11 12">
    <name type="scientific">Accipiter nisus</name>
    <name type="common">Eurasian sparrowhawk</name>
    <dbReference type="NCBI Taxonomy" id="211598"/>
    <lineage>
        <taxon>Eukaryota</taxon>
        <taxon>Metazoa</taxon>
        <taxon>Chordata</taxon>
        <taxon>Craniata</taxon>
        <taxon>Vertebrata</taxon>
        <taxon>Euteleostomi</taxon>
        <taxon>Archelosauria</taxon>
        <taxon>Archosauria</taxon>
        <taxon>Dinosauria</taxon>
        <taxon>Saurischia</taxon>
        <taxon>Theropoda</taxon>
        <taxon>Coelurosauria</taxon>
        <taxon>Aves</taxon>
        <taxon>Neognathae</taxon>
        <taxon>Neoaves</taxon>
        <taxon>Telluraves</taxon>
        <taxon>Accipitrimorphae</taxon>
        <taxon>Accipitriformes</taxon>
        <taxon>Accipitridae</taxon>
        <taxon>Accipitrinae</taxon>
        <taxon>Accipiter</taxon>
    </lineage>
</organism>
<keyword evidence="12" id="KW-1185">Reference proteome</keyword>
<evidence type="ECO:0000259" key="10">
    <source>
        <dbReference type="Pfam" id="PF16178"/>
    </source>
</evidence>
<accession>A0A8B9N7S4</accession>
<dbReference type="InterPro" id="IPR032394">
    <property type="entry name" value="Anoct_dimer"/>
</dbReference>
<keyword evidence="7" id="KW-0325">Glycoprotein</keyword>
<feature type="transmembrane region" description="Helical" evidence="8">
    <location>
        <begin position="600"/>
        <end position="621"/>
    </location>
</feature>
<evidence type="ECO:0000313" key="12">
    <source>
        <dbReference type="Proteomes" id="UP000694541"/>
    </source>
</evidence>
<evidence type="ECO:0000256" key="4">
    <source>
        <dbReference type="ARBA" id="ARBA00022692"/>
    </source>
</evidence>